<dbReference type="Proteomes" id="UP001589858">
    <property type="component" value="Unassembled WGS sequence"/>
</dbReference>
<evidence type="ECO:0000259" key="1">
    <source>
        <dbReference type="SMART" id="SM00421"/>
    </source>
</evidence>
<dbReference type="RefSeq" id="WP_267220300.1">
    <property type="nucleotide sequence ID" value="NZ_JAPCWC010000007.1"/>
</dbReference>
<dbReference type="InterPro" id="IPR000792">
    <property type="entry name" value="Tscrpt_reg_LuxR_C"/>
</dbReference>
<evidence type="ECO:0000313" key="2">
    <source>
        <dbReference type="EMBL" id="MFC0683387.1"/>
    </source>
</evidence>
<dbReference type="InterPro" id="IPR016032">
    <property type="entry name" value="Sig_transdc_resp-reg_C-effctor"/>
</dbReference>
<keyword evidence="3" id="KW-1185">Reference proteome</keyword>
<dbReference type="SUPFAM" id="SSF46894">
    <property type="entry name" value="C-terminal effector domain of the bipartite response regulators"/>
    <property type="match status" value="1"/>
</dbReference>
<dbReference type="EMBL" id="JBHLTM010000009">
    <property type="protein sequence ID" value="MFC0683387.1"/>
    <property type="molecule type" value="Genomic_DNA"/>
</dbReference>
<dbReference type="SMART" id="SM00421">
    <property type="entry name" value="HTH_LUXR"/>
    <property type="match status" value="1"/>
</dbReference>
<protein>
    <submittedName>
        <fullName evidence="2">Helix-turn-helix transcriptional regulator</fullName>
    </submittedName>
</protein>
<sequence length="372" mass="40227">MGSFRDHRCRAEGIADLFARAPFEEGGWDAALKALADATGSTRSQLLALGDRHAAFNWVTDAEGIPDYFDEFLAIDGFNPQVNYRVAATRTPFEVTWEDHYDAVRKAHTDEAYLDYVRRNDAEFGAQVVLSQRPGVFFGLAILRGHGVGRSNEAQRAVLAEAAPAVLAAIRMQDAIEHQGIELLRGSLDAIRSAAILLDGIGKVCGVTAAAQALLGPDSLQIRATTLHATRPDVDRDLQARIGRALAGREDGAADLWLRTADAPLLLDVRSLPRQDWSFGTAPRAIVTLRTPLRPTAQQSAHLATALGLTLAEGEVVSLLVQGHSRQAVASLRGVSVQTVISQLRTIFQKCGVNREAVLVSMAREVIEIASR</sequence>
<accession>A0ABV6S2B8</accession>
<gene>
    <name evidence="2" type="ORF">ACFFF8_02130</name>
</gene>
<comment type="caution">
    <text evidence="2">The sequence shown here is derived from an EMBL/GenBank/DDBJ whole genome shotgun (WGS) entry which is preliminary data.</text>
</comment>
<feature type="domain" description="HTH luxR-type" evidence="1">
    <location>
        <begin position="306"/>
        <end position="363"/>
    </location>
</feature>
<evidence type="ECO:0000313" key="3">
    <source>
        <dbReference type="Proteomes" id="UP001589858"/>
    </source>
</evidence>
<dbReference type="Gene3D" id="1.10.10.10">
    <property type="entry name" value="Winged helix-like DNA-binding domain superfamily/Winged helix DNA-binding domain"/>
    <property type="match status" value="1"/>
</dbReference>
<dbReference type="InterPro" id="IPR036388">
    <property type="entry name" value="WH-like_DNA-bd_sf"/>
</dbReference>
<name>A0ABV6S2B8_9SPHN</name>
<organism evidence="2 3">
    <name type="scientific">Novosphingobium clariflavum</name>
    <dbReference type="NCBI Taxonomy" id="2029884"/>
    <lineage>
        <taxon>Bacteria</taxon>
        <taxon>Pseudomonadati</taxon>
        <taxon>Pseudomonadota</taxon>
        <taxon>Alphaproteobacteria</taxon>
        <taxon>Sphingomonadales</taxon>
        <taxon>Sphingomonadaceae</taxon>
        <taxon>Novosphingobium</taxon>
    </lineage>
</organism>
<reference evidence="2 3" key="1">
    <citation type="submission" date="2024-09" db="EMBL/GenBank/DDBJ databases">
        <authorList>
            <person name="Sun Q."/>
            <person name="Mori K."/>
        </authorList>
    </citation>
    <scope>NUCLEOTIDE SEQUENCE [LARGE SCALE GENOMIC DNA]</scope>
    <source>
        <strain evidence="2 3">CICC 11035S</strain>
    </source>
</reference>
<proteinExistence type="predicted"/>